<keyword evidence="4" id="KW-1133">Transmembrane helix</keyword>
<organism evidence="8 9">
    <name type="scientific">Asparagus officinalis</name>
    <name type="common">Garden asparagus</name>
    <dbReference type="NCBI Taxonomy" id="4686"/>
    <lineage>
        <taxon>Eukaryota</taxon>
        <taxon>Viridiplantae</taxon>
        <taxon>Streptophyta</taxon>
        <taxon>Embryophyta</taxon>
        <taxon>Tracheophyta</taxon>
        <taxon>Spermatophyta</taxon>
        <taxon>Magnoliopsida</taxon>
        <taxon>Liliopsida</taxon>
        <taxon>Asparagales</taxon>
        <taxon>Asparagaceae</taxon>
        <taxon>Asparagoideae</taxon>
        <taxon>Asparagus</taxon>
    </lineage>
</organism>
<dbReference type="PANTHER" id="PTHR21266">
    <property type="entry name" value="IRON-SULFUR DOMAIN CONTAINING PROTEIN"/>
    <property type="match status" value="1"/>
</dbReference>
<dbReference type="SUPFAM" id="SSF55961">
    <property type="entry name" value="Bet v1-like"/>
    <property type="match status" value="1"/>
</dbReference>
<keyword evidence="9" id="KW-1185">Reference proteome</keyword>
<keyword evidence="5" id="KW-0560">Oxidoreductase</keyword>
<gene>
    <name evidence="8" type="ORF">A4U43_C03F10100</name>
</gene>
<accession>A0A5P1FAM1</accession>
<evidence type="ECO:0000256" key="1">
    <source>
        <dbReference type="ARBA" id="ARBA00004370"/>
    </source>
</evidence>
<sequence>MGSFPNSNMDTNSPAEVQKKQRRVLLIFFCIPVSPGESRVIWVFPRNFAVWIDKVIPRWIFHVRNNLILDSDLYLLHVEERKIAEVGASNWQKACFVPTKSDAQVIAFRKWFRKYSNDQVDWGAKFNGLLPPTPAREQLMDRYWTHVVNCSSCRAAVKGLKVLEVCLQVISIGLIGIIAAAREKIVSTATRTATVSTALLFYLASRWLAHFIYRNFYYHDYNHAFK</sequence>
<keyword evidence="3" id="KW-0809">Transit peptide</keyword>
<dbReference type="Pfam" id="PF08417">
    <property type="entry name" value="PaO"/>
    <property type="match status" value="1"/>
</dbReference>
<evidence type="ECO:0000259" key="7">
    <source>
        <dbReference type="Pfam" id="PF08417"/>
    </source>
</evidence>
<dbReference type="InterPro" id="IPR013626">
    <property type="entry name" value="PaO"/>
</dbReference>
<reference evidence="9" key="1">
    <citation type="journal article" date="2017" name="Nat. Commun.">
        <title>The asparagus genome sheds light on the origin and evolution of a young Y chromosome.</title>
        <authorList>
            <person name="Harkess A."/>
            <person name="Zhou J."/>
            <person name="Xu C."/>
            <person name="Bowers J.E."/>
            <person name="Van der Hulst R."/>
            <person name="Ayyampalayam S."/>
            <person name="Mercati F."/>
            <person name="Riccardi P."/>
            <person name="McKain M.R."/>
            <person name="Kakrana A."/>
            <person name="Tang H."/>
            <person name="Ray J."/>
            <person name="Groenendijk J."/>
            <person name="Arikit S."/>
            <person name="Mathioni S.M."/>
            <person name="Nakano M."/>
            <person name="Shan H."/>
            <person name="Telgmann-Rauber A."/>
            <person name="Kanno A."/>
            <person name="Yue Z."/>
            <person name="Chen H."/>
            <person name="Li W."/>
            <person name="Chen Y."/>
            <person name="Xu X."/>
            <person name="Zhang Y."/>
            <person name="Luo S."/>
            <person name="Chen H."/>
            <person name="Gao J."/>
            <person name="Mao Z."/>
            <person name="Pires J.C."/>
            <person name="Luo M."/>
            <person name="Kudrna D."/>
            <person name="Wing R.A."/>
            <person name="Meyers B.C."/>
            <person name="Yi K."/>
            <person name="Kong H."/>
            <person name="Lavrijsen P."/>
            <person name="Sunseri F."/>
            <person name="Falavigna A."/>
            <person name="Ye Y."/>
            <person name="Leebens-Mack J.H."/>
            <person name="Chen G."/>
        </authorList>
    </citation>
    <scope>NUCLEOTIDE SEQUENCE [LARGE SCALE GENOMIC DNA]</scope>
    <source>
        <strain evidence="9">cv. DH0086</strain>
    </source>
</reference>
<evidence type="ECO:0000256" key="3">
    <source>
        <dbReference type="ARBA" id="ARBA00022946"/>
    </source>
</evidence>
<feature type="domain" description="Pheophorbide a oxygenase" evidence="7">
    <location>
        <begin position="11"/>
        <end position="88"/>
    </location>
</feature>
<dbReference type="AlphaFoldDB" id="A0A5P1FAM1"/>
<protein>
    <recommendedName>
        <fullName evidence="7">Pheophorbide a oxygenase domain-containing protein</fullName>
    </recommendedName>
</protein>
<dbReference type="Gramene" id="ONK74783">
    <property type="protein sequence ID" value="ONK74783"/>
    <property type="gene ID" value="A4U43_C03F10100"/>
</dbReference>
<dbReference type="OMA" id="FPRNTGV"/>
<evidence type="ECO:0000313" key="8">
    <source>
        <dbReference type="EMBL" id="ONK74783.1"/>
    </source>
</evidence>
<evidence type="ECO:0000313" key="9">
    <source>
        <dbReference type="Proteomes" id="UP000243459"/>
    </source>
</evidence>
<dbReference type="Gene3D" id="3.90.380.10">
    <property type="entry name" value="Naphthalene 1,2-dioxygenase Alpha Subunit, Chain A, domain 1"/>
    <property type="match status" value="1"/>
</dbReference>
<dbReference type="GO" id="GO:0016020">
    <property type="term" value="C:membrane"/>
    <property type="evidence" value="ECO:0007669"/>
    <property type="project" value="UniProtKB-SubCell"/>
</dbReference>
<evidence type="ECO:0000256" key="5">
    <source>
        <dbReference type="ARBA" id="ARBA00023002"/>
    </source>
</evidence>
<dbReference type="GO" id="GO:0010277">
    <property type="term" value="F:chlorophyllide a oxygenase activity"/>
    <property type="evidence" value="ECO:0007669"/>
    <property type="project" value="InterPro"/>
</dbReference>
<dbReference type="EMBL" id="CM007383">
    <property type="protein sequence ID" value="ONK74783.1"/>
    <property type="molecule type" value="Genomic_DNA"/>
</dbReference>
<comment type="subcellular location">
    <subcellularLocation>
        <location evidence="1">Membrane</location>
    </subcellularLocation>
</comment>
<name>A0A5P1FAM1_ASPOF</name>
<evidence type="ECO:0000256" key="6">
    <source>
        <dbReference type="ARBA" id="ARBA00023136"/>
    </source>
</evidence>
<dbReference type="InterPro" id="IPR050584">
    <property type="entry name" value="Cholesterol_7-desaturase"/>
</dbReference>
<proteinExistence type="predicted"/>
<dbReference type="Proteomes" id="UP000243459">
    <property type="component" value="Chromosome 3"/>
</dbReference>
<dbReference type="GO" id="GO:0005737">
    <property type="term" value="C:cytoplasm"/>
    <property type="evidence" value="ECO:0007669"/>
    <property type="project" value="TreeGrafter"/>
</dbReference>
<evidence type="ECO:0000256" key="2">
    <source>
        <dbReference type="ARBA" id="ARBA00022692"/>
    </source>
</evidence>
<evidence type="ECO:0000256" key="4">
    <source>
        <dbReference type="ARBA" id="ARBA00022989"/>
    </source>
</evidence>
<dbReference type="PANTHER" id="PTHR21266:SF32">
    <property type="entry name" value="CHOLESTEROL 7-DESATURASE NVD"/>
    <property type="match status" value="1"/>
</dbReference>
<keyword evidence="2" id="KW-0812">Transmembrane</keyword>
<keyword evidence="6" id="KW-0472">Membrane</keyword>